<dbReference type="Proteomes" id="UP000015104">
    <property type="component" value="Unassembled WGS sequence"/>
</dbReference>
<organism evidence="7 8">
    <name type="scientific">Tetranychus urticae</name>
    <name type="common">Two-spotted spider mite</name>
    <dbReference type="NCBI Taxonomy" id="32264"/>
    <lineage>
        <taxon>Eukaryota</taxon>
        <taxon>Metazoa</taxon>
        <taxon>Ecdysozoa</taxon>
        <taxon>Arthropoda</taxon>
        <taxon>Chelicerata</taxon>
        <taxon>Arachnida</taxon>
        <taxon>Acari</taxon>
        <taxon>Acariformes</taxon>
        <taxon>Trombidiformes</taxon>
        <taxon>Prostigmata</taxon>
        <taxon>Eleutherengona</taxon>
        <taxon>Raphignathae</taxon>
        <taxon>Tetranychoidea</taxon>
        <taxon>Tetranychidae</taxon>
        <taxon>Tetranychus</taxon>
    </lineage>
</organism>
<dbReference type="InterPro" id="IPR036390">
    <property type="entry name" value="WH_DNA-bd_sf"/>
</dbReference>
<dbReference type="HOGENOM" id="CLU_051033_1_0_1"/>
<dbReference type="Pfam" id="PF01336">
    <property type="entry name" value="tRNA_anti-codon"/>
    <property type="match status" value="1"/>
</dbReference>
<dbReference type="PANTHER" id="PTHR13989">
    <property type="entry name" value="REPLICATION PROTEIN A-RELATED"/>
    <property type="match status" value="1"/>
</dbReference>
<sequence length="249" mass="27518">MSEQSGEKRLLPVSLNIIKQLWTPSHGVVVHKQKFDILSIIGRVTNINDQSTKCVYFVDDGTDGIDVLQWKGGDDNKAKTMESPITEGTYVRVHGQVRNQNNTLNFVAFKIAPIKDFNEITAHTLEVVHNNLLLRKLKFIQLATRNDPTANGLMSGMGSNGDSNGVTPMEIGDIGSRLPPGMTKAQTMVLEALNKCRKEEGMSKDQLVQCLPSLDANTVQGALDFLSNEGHIFSTINEFHFKSAYEEEG</sequence>
<dbReference type="SUPFAM" id="SSF50249">
    <property type="entry name" value="Nucleic acid-binding proteins"/>
    <property type="match status" value="1"/>
</dbReference>
<comment type="subcellular location">
    <subcellularLocation>
        <location evidence="1">Nucleus</location>
    </subcellularLocation>
</comment>
<name>T1JT88_TETUR</name>
<dbReference type="GO" id="GO:0035861">
    <property type="term" value="C:site of double-strand break"/>
    <property type="evidence" value="ECO:0007669"/>
    <property type="project" value="TreeGrafter"/>
</dbReference>
<protein>
    <recommendedName>
        <fullName evidence="9">Replication protein A C-terminal domain-containing protein</fullName>
    </recommendedName>
</protein>
<evidence type="ECO:0000259" key="6">
    <source>
        <dbReference type="Pfam" id="PF08784"/>
    </source>
</evidence>
<dbReference type="InterPro" id="IPR014892">
    <property type="entry name" value="RPA_C"/>
</dbReference>
<dbReference type="CDD" id="cd04478">
    <property type="entry name" value="RPA2_DBD_D"/>
    <property type="match status" value="1"/>
</dbReference>
<dbReference type="InterPro" id="IPR040260">
    <property type="entry name" value="RFA2-like"/>
</dbReference>
<comment type="similarity">
    <text evidence="2">Belongs to the replication factor A protein 2 family.</text>
</comment>
<gene>
    <name evidence="7" type="primary">107369718</name>
</gene>
<dbReference type="GO" id="GO:0006289">
    <property type="term" value="P:nucleotide-excision repair"/>
    <property type="evidence" value="ECO:0007669"/>
    <property type="project" value="TreeGrafter"/>
</dbReference>
<dbReference type="GO" id="GO:0003697">
    <property type="term" value="F:single-stranded DNA binding"/>
    <property type="evidence" value="ECO:0007669"/>
    <property type="project" value="TreeGrafter"/>
</dbReference>
<dbReference type="PANTHER" id="PTHR13989:SF16">
    <property type="entry name" value="REPLICATION PROTEIN A2"/>
    <property type="match status" value="1"/>
</dbReference>
<dbReference type="SUPFAM" id="SSF46785">
    <property type="entry name" value="Winged helix' DNA-binding domain"/>
    <property type="match status" value="1"/>
</dbReference>
<accession>T1JT88</accession>
<evidence type="ECO:0000256" key="3">
    <source>
        <dbReference type="ARBA" id="ARBA00023125"/>
    </source>
</evidence>
<evidence type="ECO:0000259" key="5">
    <source>
        <dbReference type="Pfam" id="PF01336"/>
    </source>
</evidence>
<dbReference type="Gene3D" id="2.40.50.140">
    <property type="entry name" value="Nucleic acid-binding proteins"/>
    <property type="match status" value="1"/>
</dbReference>
<dbReference type="EMBL" id="CAEY01000474">
    <property type="status" value="NOT_ANNOTATED_CDS"/>
    <property type="molecule type" value="Genomic_DNA"/>
</dbReference>
<dbReference type="GO" id="GO:0006260">
    <property type="term" value="P:DNA replication"/>
    <property type="evidence" value="ECO:0007669"/>
    <property type="project" value="TreeGrafter"/>
</dbReference>
<dbReference type="Pfam" id="PF08784">
    <property type="entry name" value="RPA_C"/>
    <property type="match status" value="1"/>
</dbReference>
<keyword evidence="8" id="KW-1185">Reference proteome</keyword>
<dbReference type="GO" id="GO:0005662">
    <property type="term" value="C:DNA replication factor A complex"/>
    <property type="evidence" value="ECO:0007669"/>
    <property type="project" value="TreeGrafter"/>
</dbReference>
<evidence type="ECO:0008006" key="9">
    <source>
        <dbReference type="Google" id="ProtNLM"/>
    </source>
</evidence>
<keyword evidence="3" id="KW-0238">DNA-binding</keyword>
<dbReference type="FunFam" id="1.10.10.10:FF:000168">
    <property type="entry name" value="Replication protein A 32 kDa subunit"/>
    <property type="match status" value="1"/>
</dbReference>
<evidence type="ECO:0000256" key="1">
    <source>
        <dbReference type="ARBA" id="ARBA00004123"/>
    </source>
</evidence>
<dbReference type="Gene3D" id="1.10.10.10">
    <property type="entry name" value="Winged helix-like DNA-binding domain superfamily/Winged helix DNA-binding domain"/>
    <property type="match status" value="1"/>
</dbReference>
<dbReference type="GO" id="GO:0000724">
    <property type="term" value="P:double-strand break repair via homologous recombination"/>
    <property type="evidence" value="ECO:0007669"/>
    <property type="project" value="TreeGrafter"/>
</dbReference>
<dbReference type="GO" id="GO:0000781">
    <property type="term" value="C:chromosome, telomeric region"/>
    <property type="evidence" value="ECO:0007669"/>
    <property type="project" value="TreeGrafter"/>
</dbReference>
<dbReference type="EnsemblMetazoa" id="tetur01g13250.1">
    <property type="protein sequence ID" value="tetur01g13250.1"/>
    <property type="gene ID" value="tetur01g13250"/>
</dbReference>
<dbReference type="AlphaFoldDB" id="T1JT88"/>
<reference evidence="8" key="1">
    <citation type="submission" date="2011-08" db="EMBL/GenBank/DDBJ databases">
        <authorList>
            <person name="Rombauts S."/>
        </authorList>
    </citation>
    <scope>NUCLEOTIDE SEQUENCE</scope>
    <source>
        <strain evidence="8">London</strain>
    </source>
</reference>
<evidence type="ECO:0000313" key="7">
    <source>
        <dbReference type="EnsemblMetazoa" id="tetur01g13250.1"/>
    </source>
</evidence>
<dbReference type="OrthoDB" id="25571at2759"/>
<dbReference type="InterPro" id="IPR036388">
    <property type="entry name" value="WH-like_DNA-bd_sf"/>
</dbReference>
<dbReference type="KEGG" id="tut:107369718"/>
<evidence type="ECO:0000313" key="8">
    <source>
        <dbReference type="Proteomes" id="UP000015104"/>
    </source>
</evidence>
<evidence type="ECO:0000256" key="2">
    <source>
        <dbReference type="ARBA" id="ARBA00007815"/>
    </source>
</evidence>
<proteinExistence type="inferred from homology"/>
<dbReference type="InterPro" id="IPR012340">
    <property type="entry name" value="NA-bd_OB-fold"/>
</dbReference>
<dbReference type="InterPro" id="IPR004365">
    <property type="entry name" value="NA-bd_OB_tRNA"/>
</dbReference>
<keyword evidence="4" id="KW-0539">Nucleus</keyword>
<feature type="domain" description="Replication protein A C-terminal" evidence="6">
    <location>
        <begin position="155"/>
        <end position="238"/>
    </location>
</feature>
<dbReference type="OMA" id="TFHFIDC"/>
<dbReference type="eggNOG" id="KOG3108">
    <property type="taxonomic scope" value="Eukaryota"/>
</dbReference>
<feature type="domain" description="OB" evidence="5">
    <location>
        <begin position="39"/>
        <end position="113"/>
    </location>
</feature>
<reference evidence="7" key="2">
    <citation type="submission" date="2015-06" db="UniProtKB">
        <authorList>
            <consortium name="EnsemblMetazoa"/>
        </authorList>
    </citation>
    <scope>IDENTIFICATION</scope>
</reference>
<evidence type="ECO:0000256" key="4">
    <source>
        <dbReference type="ARBA" id="ARBA00023242"/>
    </source>
</evidence>
<dbReference type="STRING" id="32264.T1JT88"/>